<dbReference type="EMBL" id="FNLF01000002">
    <property type="protein sequence ID" value="SDR20098.1"/>
    <property type="molecule type" value="Genomic_DNA"/>
</dbReference>
<dbReference type="Pfam" id="PF08818">
    <property type="entry name" value="DUF1801"/>
    <property type="match status" value="1"/>
</dbReference>
<proteinExistence type="predicted"/>
<evidence type="ECO:0000313" key="2">
    <source>
        <dbReference type="EMBL" id="SDR20098.1"/>
    </source>
</evidence>
<dbReference type="Gene3D" id="3.90.1150.200">
    <property type="match status" value="1"/>
</dbReference>
<dbReference type="STRING" id="47312.SAMN04489765_3793"/>
<dbReference type="AlphaFoldDB" id="A0A1H1H4S3"/>
<evidence type="ECO:0000259" key="1">
    <source>
        <dbReference type="Pfam" id="PF08818"/>
    </source>
</evidence>
<reference evidence="3" key="1">
    <citation type="submission" date="2016-10" db="EMBL/GenBank/DDBJ databases">
        <authorList>
            <person name="Varghese N."/>
            <person name="Submissions S."/>
        </authorList>
    </citation>
    <scope>NUCLEOTIDE SEQUENCE [LARGE SCALE GENOMIC DNA]</scope>
    <source>
        <strain evidence="3">DSM 44142</strain>
    </source>
</reference>
<protein>
    <recommendedName>
        <fullName evidence="1">YdhG-like domain-containing protein</fullName>
    </recommendedName>
</protein>
<gene>
    <name evidence="2" type="ORF">SAMN04489765_3793</name>
</gene>
<sequence>MSIRSEGVRAVMFGKKGDAAVLAKLRAMPAPYAEIGERVHAIIRENAPGLEPVVRWGLPFYVGGGEDVCYIKPGETYVAFGFGENVNPAFEEGATMHPIVWNITALDAETEARIAALVAKAVA</sequence>
<dbReference type="Proteomes" id="UP000183053">
    <property type="component" value="Unassembled WGS sequence"/>
</dbReference>
<dbReference type="SUPFAM" id="SSF159888">
    <property type="entry name" value="YdhG-like"/>
    <property type="match status" value="1"/>
</dbReference>
<dbReference type="InterPro" id="IPR014922">
    <property type="entry name" value="YdhG-like"/>
</dbReference>
<organism evidence="2 3">
    <name type="scientific">Tsukamurella pulmonis</name>
    <dbReference type="NCBI Taxonomy" id="47312"/>
    <lineage>
        <taxon>Bacteria</taxon>
        <taxon>Bacillati</taxon>
        <taxon>Actinomycetota</taxon>
        <taxon>Actinomycetes</taxon>
        <taxon>Mycobacteriales</taxon>
        <taxon>Tsukamurellaceae</taxon>
        <taxon>Tsukamurella</taxon>
    </lineage>
</organism>
<keyword evidence="3" id="KW-1185">Reference proteome</keyword>
<feature type="domain" description="YdhG-like" evidence="1">
    <location>
        <begin position="34"/>
        <end position="122"/>
    </location>
</feature>
<name>A0A1H1H4S3_9ACTN</name>
<evidence type="ECO:0000313" key="3">
    <source>
        <dbReference type="Proteomes" id="UP000183053"/>
    </source>
</evidence>
<accession>A0A1H1H4S3</accession>